<reference evidence="2" key="1">
    <citation type="journal article" date="2022" name="Mol. Ecol. Resour.">
        <title>The genomes of chicory, endive, great burdock and yacon provide insights into Asteraceae palaeo-polyploidization history and plant inulin production.</title>
        <authorList>
            <person name="Fan W."/>
            <person name="Wang S."/>
            <person name="Wang H."/>
            <person name="Wang A."/>
            <person name="Jiang F."/>
            <person name="Liu H."/>
            <person name="Zhao H."/>
            <person name="Xu D."/>
            <person name="Zhang Y."/>
        </authorList>
    </citation>
    <scope>NUCLEOTIDE SEQUENCE [LARGE SCALE GENOMIC DNA]</scope>
    <source>
        <strain evidence="2">cv. Niubang</strain>
    </source>
</reference>
<reference evidence="1 2" key="2">
    <citation type="journal article" date="2022" name="Mol. Ecol. Resour.">
        <title>The genomes of chicory, endive, great burdock and yacon provide insights into Asteraceae paleo-polyploidization history and plant inulin production.</title>
        <authorList>
            <person name="Fan W."/>
            <person name="Wang S."/>
            <person name="Wang H."/>
            <person name="Wang A."/>
            <person name="Jiang F."/>
            <person name="Liu H."/>
            <person name="Zhao H."/>
            <person name="Xu D."/>
            <person name="Zhang Y."/>
        </authorList>
    </citation>
    <scope>NUCLEOTIDE SEQUENCE [LARGE SCALE GENOMIC DNA]</scope>
    <source>
        <strain evidence="2">cv. Niubang</strain>
    </source>
</reference>
<name>A0ACB8XTG2_ARCLA</name>
<evidence type="ECO:0000313" key="2">
    <source>
        <dbReference type="Proteomes" id="UP001055879"/>
    </source>
</evidence>
<evidence type="ECO:0000313" key="1">
    <source>
        <dbReference type="EMBL" id="KAI3673324.1"/>
    </source>
</evidence>
<sequence length="86" mass="9722">MVSWRSKKQATVSRSSAESEYRAMASALCEILWVLSILADLKVENLLPVKLSCDNKSAIQIANNPVFHERTKHIEIDIHQIVEGLF</sequence>
<organism evidence="1 2">
    <name type="scientific">Arctium lappa</name>
    <name type="common">Greater burdock</name>
    <name type="synonym">Lappa major</name>
    <dbReference type="NCBI Taxonomy" id="4217"/>
    <lineage>
        <taxon>Eukaryota</taxon>
        <taxon>Viridiplantae</taxon>
        <taxon>Streptophyta</taxon>
        <taxon>Embryophyta</taxon>
        <taxon>Tracheophyta</taxon>
        <taxon>Spermatophyta</taxon>
        <taxon>Magnoliopsida</taxon>
        <taxon>eudicotyledons</taxon>
        <taxon>Gunneridae</taxon>
        <taxon>Pentapetalae</taxon>
        <taxon>asterids</taxon>
        <taxon>campanulids</taxon>
        <taxon>Asterales</taxon>
        <taxon>Asteraceae</taxon>
        <taxon>Carduoideae</taxon>
        <taxon>Cardueae</taxon>
        <taxon>Arctiinae</taxon>
        <taxon>Arctium</taxon>
    </lineage>
</organism>
<protein>
    <submittedName>
        <fullName evidence="1">Uncharacterized protein</fullName>
    </submittedName>
</protein>
<proteinExistence type="predicted"/>
<comment type="caution">
    <text evidence="1">The sequence shown here is derived from an EMBL/GenBank/DDBJ whole genome shotgun (WGS) entry which is preliminary data.</text>
</comment>
<dbReference type="Proteomes" id="UP001055879">
    <property type="component" value="Linkage Group LG15"/>
</dbReference>
<accession>A0ACB8XTG2</accession>
<keyword evidence="2" id="KW-1185">Reference proteome</keyword>
<dbReference type="EMBL" id="CM042061">
    <property type="protein sequence ID" value="KAI3673324.1"/>
    <property type="molecule type" value="Genomic_DNA"/>
</dbReference>
<gene>
    <name evidence="1" type="ORF">L6452_39441</name>
</gene>